<feature type="transmembrane region" description="Helical" evidence="17">
    <location>
        <begin position="142"/>
        <end position="160"/>
    </location>
</feature>
<feature type="transmembrane region" description="Helical" evidence="17">
    <location>
        <begin position="167"/>
        <end position="184"/>
    </location>
</feature>
<evidence type="ECO:0000256" key="3">
    <source>
        <dbReference type="ARBA" id="ARBA00022679"/>
    </source>
</evidence>
<dbReference type="OrthoDB" id="9812661at2"/>
<organism evidence="18 19">
    <name type="scientific">Lucifera butyrica</name>
    <dbReference type="NCBI Taxonomy" id="1351585"/>
    <lineage>
        <taxon>Bacteria</taxon>
        <taxon>Bacillati</taxon>
        <taxon>Bacillota</taxon>
        <taxon>Negativicutes</taxon>
        <taxon>Veillonellales</taxon>
        <taxon>Veillonellaceae</taxon>
        <taxon>Lucifera</taxon>
    </lineage>
</organism>
<feature type="transmembrane region" description="Helical" evidence="17">
    <location>
        <begin position="232"/>
        <end position="253"/>
    </location>
</feature>
<evidence type="ECO:0000256" key="16">
    <source>
        <dbReference type="ARBA" id="ARBA00049966"/>
    </source>
</evidence>
<dbReference type="GO" id="GO:0008955">
    <property type="term" value="F:peptidoglycan glycosyltransferase activity"/>
    <property type="evidence" value="ECO:0007669"/>
    <property type="project" value="UniProtKB-EC"/>
</dbReference>
<dbReference type="PANTHER" id="PTHR30474:SF2">
    <property type="entry name" value="PEPTIDOGLYCAN GLYCOSYLTRANSFERASE FTSW-RELATED"/>
    <property type="match status" value="1"/>
</dbReference>
<dbReference type="AlphaFoldDB" id="A0A498R800"/>
<gene>
    <name evidence="18" type="ORF">LUCI_0475</name>
</gene>
<name>A0A498R800_9FIRM</name>
<evidence type="ECO:0000256" key="2">
    <source>
        <dbReference type="ARBA" id="ARBA00022676"/>
    </source>
</evidence>
<comment type="subcellular location">
    <subcellularLocation>
        <location evidence="1">Membrane</location>
        <topology evidence="1">Multi-pass membrane protein</topology>
    </subcellularLocation>
</comment>
<evidence type="ECO:0000256" key="9">
    <source>
        <dbReference type="ARBA" id="ARBA00032370"/>
    </source>
</evidence>
<evidence type="ECO:0000256" key="8">
    <source>
        <dbReference type="ARBA" id="ARBA00023136"/>
    </source>
</evidence>
<dbReference type="Pfam" id="PF01098">
    <property type="entry name" value="FTSW_RODA_SPOVE"/>
    <property type="match status" value="1"/>
</dbReference>
<dbReference type="EC" id="2.4.99.28" evidence="14"/>
<evidence type="ECO:0000256" key="6">
    <source>
        <dbReference type="ARBA" id="ARBA00022984"/>
    </source>
</evidence>
<keyword evidence="5" id="KW-0133">Cell shape</keyword>
<feature type="transmembrane region" description="Helical" evidence="17">
    <location>
        <begin position="340"/>
        <end position="361"/>
    </location>
</feature>
<feature type="transmembrane region" description="Helical" evidence="17">
    <location>
        <begin position="14"/>
        <end position="36"/>
    </location>
</feature>
<dbReference type="InterPro" id="IPR001182">
    <property type="entry name" value="FtsW/RodA"/>
</dbReference>
<dbReference type="Proteomes" id="UP000277811">
    <property type="component" value="Unassembled WGS sequence"/>
</dbReference>
<evidence type="ECO:0000256" key="17">
    <source>
        <dbReference type="SAM" id="Phobius"/>
    </source>
</evidence>
<sequence length="393" mass="42254">MDRSLKLWRSHSEAVLVIALLLFLIGTVNIFSASFVLAGQMLHDSYYFLKRHLLAFFIGAVLLVFFAKIDYRRLVKPWPLLVMIMAVLGMLMAVHFGGVNANGARRWLKLGVQFQPSEFAKLAAILMAAAYLGPRVEKKQPITLFSWPFYFTLIMGGLVLKQPDMGTAMVIVGLCLLLYIIAGIPRHELLGLGMAGAGAVVYFIFAAAYRAERIMAWIDPWSHQQDSGYQTVQSLLAIGSGGFFGAGLGMGASKFHYLPEAHTDFAFAVLCQEMGFIGALAVILLLAALAWYGIQIALKAADGVGMIMATGIVAMIIGQAIGNAAMVSGVIPVTGIPMPFISFGGTFLLVIMAALGILISVGRRAAGIVSSAPGPEKPMGRTRLRLAGKTQQP</sequence>
<evidence type="ECO:0000256" key="10">
    <source>
        <dbReference type="ARBA" id="ARBA00033270"/>
    </source>
</evidence>
<feature type="transmembrane region" description="Helical" evidence="17">
    <location>
        <begin position="304"/>
        <end position="328"/>
    </location>
</feature>
<reference evidence="18 19" key="1">
    <citation type="submission" date="2018-06" db="EMBL/GenBank/DDBJ databases">
        <authorList>
            <person name="Strepis N."/>
        </authorList>
    </citation>
    <scope>NUCLEOTIDE SEQUENCE [LARGE SCALE GENOMIC DNA]</scope>
    <source>
        <strain evidence="18">LUCI</strain>
    </source>
</reference>
<keyword evidence="3" id="KW-0808">Transferase</keyword>
<keyword evidence="19" id="KW-1185">Reference proteome</keyword>
<evidence type="ECO:0000256" key="1">
    <source>
        <dbReference type="ARBA" id="ARBA00004141"/>
    </source>
</evidence>
<comment type="similarity">
    <text evidence="11">Belongs to the SEDS family. FtsW subfamily.</text>
</comment>
<dbReference type="PANTHER" id="PTHR30474">
    <property type="entry name" value="CELL CYCLE PROTEIN"/>
    <property type="match status" value="1"/>
</dbReference>
<comment type="catalytic activity">
    <reaction evidence="15">
        <text>[GlcNAc-(1-&gt;4)-Mur2Ac(oyl-L-Ala-gamma-D-Glu-L-Lys-D-Ala-D-Ala)](n)-di-trans,octa-cis-undecaprenyl diphosphate + beta-D-GlcNAc-(1-&gt;4)-Mur2Ac(oyl-L-Ala-gamma-D-Glu-L-Lys-D-Ala-D-Ala)-di-trans,octa-cis-undecaprenyl diphosphate = [GlcNAc-(1-&gt;4)-Mur2Ac(oyl-L-Ala-gamma-D-Glu-L-Lys-D-Ala-D-Ala)](n+1)-di-trans,octa-cis-undecaprenyl diphosphate + di-trans,octa-cis-undecaprenyl diphosphate + H(+)</text>
        <dbReference type="Rhea" id="RHEA:23708"/>
        <dbReference type="Rhea" id="RHEA-COMP:9602"/>
        <dbReference type="Rhea" id="RHEA-COMP:9603"/>
        <dbReference type="ChEBI" id="CHEBI:15378"/>
        <dbReference type="ChEBI" id="CHEBI:58405"/>
        <dbReference type="ChEBI" id="CHEBI:60033"/>
        <dbReference type="ChEBI" id="CHEBI:78435"/>
        <dbReference type="EC" id="2.4.99.28"/>
    </reaction>
</comment>
<dbReference type="GO" id="GO:0051301">
    <property type="term" value="P:cell division"/>
    <property type="evidence" value="ECO:0007669"/>
    <property type="project" value="InterPro"/>
</dbReference>
<evidence type="ECO:0000256" key="15">
    <source>
        <dbReference type="ARBA" id="ARBA00049902"/>
    </source>
</evidence>
<dbReference type="GO" id="GO:0009252">
    <property type="term" value="P:peptidoglycan biosynthetic process"/>
    <property type="evidence" value="ECO:0007669"/>
    <property type="project" value="UniProtKB-KW"/>
</dbReference>
<evidence type="ECO:0000256" key="7">
    <source>
        <dbReference type="ARBA" id="ARBA00022989"/>
    </source>
</evidence>
<evidence type="ECO:0000313" key="19">
    <source>
        <dbReference type="Proteomes" id="UP000277811"/>
    </source>
</evidence>
<dbReference type="GO" id="GO:0008360">
    <property type="term" value="P:regulation of cell shape"/>
    <property type="evidence" value="ECO:0007669"/>
    <property type="project" value="UniProtKB-KW"/>
</dbReference>
<comment type="function">
    <text evidence="16">Peptidoglycan polymerase that is essential for cell division.</text>
</comment>
<feature type="transmembrane region" description="Helical" evidence="17">
    <location>
        <begin position="48"/>
        <end position="66"/>
    </location>
</feature>
<accession>A0A498R800</accession>
<feature type="transmembrane region" description="Helical" evidence="17">
    <location>
        <begin position="265"/>
        <end position="292"/>
    </location>
</feature>
<keyword evidence="2" id="KW-0328">Glycosyltransferase</keyword>
<feature type="transmembrane region" description="Helical" evidence="17">
    <location>
        <begin position="78"/>
        <end position="98"/>
    </location>
</feature>
<dbReference type="EMBL" id="UPPP01000054">
    <property type="protein sequence ID" value="VBB05268.1"/>
    <property type="molecule type" value="Genomic_DNA"/>
</dbReference>
<feature type="transmembrane region" description="Helical" evidence="17">
    <location>
        <begin position="190"/>
        <end position="211"/>
    </location>
</feature>
<evidence type="ECO:0000256" key="12">
    <source>
        <dbReference type="ARBA" id="ARBA00041185"/>
    </source>
</evidence>
<keyword evidence="6" id="KW-0573">Peptidoglycan synthesis</keyword>
<dbReference type="GO" id="GO:0032153">
    <property type="term" value="C:cell division site"/>
    <property type="evidence" value="ECO:0007669"/>
    <property type="project" value="TreeGrafter"/>
</dbReference>
<evidence type="ECO:0000256" key="5">
    <source>
        <dbReference type="ARBA" id="ARBA00022960"/>
    </source>
</evidence>
<proteinExistence type="inferred from homology"/>
<keyword evidence="7 17" id="KW-1133">Transmembrane helix</keyword>
<evidence type="ECO:0000256" key="14">
    <source>
        <dbReference type="ARBA" id="ARBA00044770"/>
    </source>
</evidence>
<evidence type="ECO:0000313" key="18">
    <source>
        <dbReference type="EMBL" id="VBB05268.1"/>
    </source>
</evidence>
<dbReference type="GO" id="GO:0005886">
    <property type="term" value="C:plasma membrane"/>
    <property type="evidence" value="ECO:0007669"/>
    <property type="project" value="TreeGrafter"/>
</dbReference>
<dbReference type="GO" id="GO:0015648">
    <property type="term" value="F:lipid-linked peptidoglycan transporter activity"/>
    <property type="evidence" value="ECO:0007669"/>
    <property type="project" value="TreeGrafter"/>
</dbReference>
<evidence type="ECO:0000256" key="4">
    <source>
        <dbReference type="ARBA" id="ARBA00022692"/>
    </source>
</evidence>
<keyword evidence="4 17" id="KW-0812">Transmembrane</keyword>
<evidence type="ECO:0000256" key="13">
    <source>
        <dbReference type="ARBA" id="ARBA00041418"/>
    </source>
</evidence>
<dbReference type="RefSeq" id="WP_122626264.1">
    <property type="nucleotide sequence ID" value="NZ_UPPP01000054.1"/>
</dbReference>
<evidence type="ECO:0000256" key="11">
    <source>
        <dbReference type="ARBA" id="ARBA00038053"/>
    </source>
</evidence>
<keyword evidence="8 17" id="KW-0472">Membrane</keyword>
<protein>
    <recommendedName>
        <fullName evidence="12">Probable peptidoglycan glycosyltransferase FtsW</fullName>
        <ecNumber evidence="14">2.4.99.28</ecNumber>
    </recommendedName>
    <alternativeName>
        <fullName evidence="13">Cell division protein FtsW</fullName>
    </alternativeName>
    <alternativeName>
        <fullName evidence="10">Cell wall polymerase</fullName>
    </alternativeName>
    <alternativeName>
        <fullName evidence="9">Peptidoglycan polymerase</fullName>
    </alternativeName>
</protein>